<dbReference type="InterPro" id="IPR001594">
    <property type="entry name" value="Palmitoyltrfase_DHHC"/>
</dbReference>
<dbReference type="InterPro" id="IPR039859">
    <property type="entry name" value="PFA4/ZDH16/20/ERF2-like"/>
</dbReference>
<evidence type="ECO:0000256" key="5">
    <source>
        <dbReference type="ARBA" id="ARBA00023136"/>
    </source>
</evidence>
<comment type="caution">
    <text evidence="12">The sequence shown here is derived from an EMBL/GenBank/DDBJ whole genome shotgun (WGS) entry which is preliminary data.</text>
</comment>
<dbReference type="GO" id="GO:0006612">
    <property type="term" value="P:protein targeting to membrane"/>
    <property type="evidence" value="ECO:0007669"/>
    <property type="project" value="TreeGrafter"/>
</dbReference>
<evidence type="ECO:0000256" key="10">
    <source>
        <dbReference type="RuleBase" id="RU079119"/>
    </source>
</evidence>
<comment type="domain">
    <text evidence="10">The DHHC domain is required for palmitoyltransferase activity.</text>
</comment>
<feature type="domain" description="Palmitoyltransferase DHHC" evidence="11">
    <location>
        <begin position="128"/>
        <end position="234"/>
    </location>
</feature>
<keyword evidence="2 10" id="KW-0808">Transferase</keyword>
<evidence type="ECO:0000256" key="7">
    <source>
        <dbReference type="ARBA" id="ARBA00023288"/>
    </source>
</evidence>
<keyword evidence="7" id="KW-0449">Lipoprotein</keyword>
<evidence type="ECO:0000259" key="11">
    <source>
        <dbReference type="Pfam" id="PF01529"/>
    </source>
</evidence>
<comment type="subcellular location">
    <subcellularLocation>
        <location evidence="1">Endomembrane system</location>
        <topology evidence="1">Multi-pass membrane protein</topology>
    </subcellularLocation>
</comment>
<dbReference type="OrthoDB" id="331948at2759"/>
<dbReference type="EMBL" id="JAGTXO010000002">
    <property type="protein sequence ID" value="KAG8469801.1"/>
    <property type="molecule type" value="Genomic_DNA"/>
</dbReference>
<comment type="similarity">
    <text evidence="10">Belongs to the DHHC palmitoyltransferase family.</text>
</comment>
<dbReference type="GO" id="GO:0005783">
    <property type="term" value="C:endoplasmic reticulum"/>
    <property type="evidence" value="ECO:0007669"/>
    <property type="project" value="TreeGrafter"/>
</dbReference>
<keyword evidence="8 10" id="KW-0012">Acyltransferase</keyword>
<feature type="transmembrane region" description="Helical" evidence="10">
    <location>
        <begin position="21"/>
        <end position="43"/>
    </location>
</feature>
<dbReference type="Proteomes" id="UP000751190">
    <property type="component" value="Unassembled WGS sequence"/>
</dbReference>
<dbReference type="PROSITE" id="PS50216">
    <property type="entry name" value="DHHC"/>
    <property type="match status" value="1"/>
</dbReference>
<protein>
    <recommendedName>
        <fullName evidence="10">Palmitoyltransferase</fullName>
        <ecNumber evidence="10">2.3.1.225</ecNumber>
    </recommendedName>
</protein>
<dbReference type="Pfam" id="PF01529">
    <property type="entry name" value="DHHC"/>
    <property type="match status" value="1"/>
</dbReference>
<dbReference type="EC" id="2.3.1.225" evidence="10"/>
<proteinExistence type="inferred from homology"/>
<evidence type="ECO:0000256" key="4">
    <source>
        <dbReference type="ARBA" id="ARBA00022989"/>
    </source>
</evidence>
<sequence>MMDMKKPRRKGASMADRYAGPLTIVLLSLSIALGSQLAVYFATGYSRLGDGAKLVSTRKTAELLWWLAIVQLVALTLALVLLVLTNVLDPGNVELNQLPEMVASAEEGEESRKRTGRMVRKMPDGAEIEFRWCWHCSIWRPPMANHCPTCNRCFLKLDHHCPWTGNCIAAHNIRFFWAMIACFGLAGSLIPIGLAAFFASAVLNHDHVHAAVIAIGALFALYLVCTFGSMWIGASVMLARTAKTVCNPRGGKSATLQNQAEWFEDMLSRERAEQDCSVLSAPCRCRQH</sequence>
<organism evidence="12 13">
    <name type="scientific">Diacronema lutheri</name>
    <name type="common">Unicellular marine alga</name>
    <name type="synonym">Monochrysis lutheri</name>
    <dbReference type="NCBI Taxonomy" id="2081491"/>
    <lineage>
        <taxon>Eukaryota</taxon>
        <taxon>Haptista</taxon>
        <taxon>Haptophyta</taxon>
        <taxon>Pavlovophyceae</taxon>
        <taxon>Pavlovales</taxon>
        <taxon>Pavlovaceae</taxon>
        <taxon>Diacronema</taxon>
    </lineage>
</organism>
<evidence type="ECO:0000256" key="9">
    <source>
        <dbReference type="ARBA" id="ARBA00048048"/>
    </source>
</evidence>
<name>A0A8J5XVK3_DIALT</name>
<keyword evidence="6" id="KW-0564">Palmitate</keyword>
<evidence type="ECO:0000256" key="1">
    <source>
        <dbReference type="ARBA" id="ARBA00004127"/>
    </source>
</evidence>
<keyword evidence="4 10" id="KW-1133">Transmembrane helix</keyword>
<evidence type="ECO:0000256" key="6">
    <source>
        <dbReference type="ARBA" id="ARBA00023139"/>
    </source>
</evidence>
<dbReference type="AlphaFoldDB" id="A0A8J5XVK3"/>
<feature type="transmembrane region" description="Helical" evidence="10">
    <location>
        <begin position="175"/>
        <end position="198"/>
    </location>
</feature>
<feature type="transmembrane region" description="Helical" evidence="10">
    <location>
        <begin position="63"/>
        <end position="84"/>
    </location>
</feature>
<dbReference type="GO" id="GO:0019706">
    <property type="term" value="F:protein-cysteine S-palmitoyltransferase activity"/>
    <property type="evidence" value="ECO:0007669"/>
    <property type="project" value="UniProtKB-EC"/>
</dbReference>
<keyword evidence="13" id="KW-1185">Reference proteome</keyword>
<accession>A0A8J5XVK3</accession>
<keyword evidence="3 10" id="KW-0812">Transmembrane</keyword>
<gene>
    <name evidence="12" type="ORF">KFE25_006256</name>
</gene>
<dbReference type="GO" id="GO:0005794">
    <property type="term" value="C:Golgi apparatus"/>
    <property type="evidence" value="ECO:0007669"/>
    <property type="project" value="TreeGrafter"/>
</dbReference>
<evidence type="ECO:0000256" key="3">
    <source>
        <dbReference type="ARBA" id="ARBA00022692"/>
    </source>
</evidence>
<evidence type="ECO:0000256" key="2">
    <source>
        <dbReference type="ARBA" id="ARBA00022679"/>
    </source>
</evidence>
<feature type="transmembrane region" description="Helical" evidence="10">
    <location>
        <begin position="210"/>
        <end position="233"/>
    </location>
</feature>
<dbReference type="PANTHER" id="PTHR22883">
    <property type="entry name" value="ZINC FINGER DHHC DOMAIN CONTAINING PROTEIN"/>
    <property type="match status" value="1"/>
</dbReference>
<evidence type="ECO:0000313" key="12">
    <source>
        <dbReference type="EMBL" id="KAG8469801.1"/>
    </source>
</evidence>
<evidence type="ECO:0000313" key="13">
    <source>
        <dbReference type="Proteomes" id="UP000751190"/>
    </source>
</evidence>
<keyword evidence="5 10" id="KW-0472">Membrane</keyword>
<comment type="catalytic activity">
    <reaction evidence="9 10">
        <text>L-cysteinyl-[protein] + hexadecanoyl-CoA = S-hexadecanoyl-L-cysteinyl-[protein] + CoA</text>
        <dbReference type="Rhea" id="RHEA:36683"/>
        <dbReference type="Rhea" id="RHEA-COMP:10131"/>
        <dbReference type="Rhea" id="RHEA-COMP:11032"/>
        <dbReference type="ChEBI" id="CHEBI:29950"/>
        <dbReference type="ChEBI" id="CHEBI:57287"/>
        <dbReference type="ChEBI" id="CHEBI:57379"/>
        <dbReference type="ChEBI" id="CHEBI:74151"/>
        <dbReference type="EC" id="2.3.1.225"/>
    </reaction>
</comment>
<dbReference type="PANTHER" id="PTHR22883:SF43">
    <property type="entry name" value="PALMITOYLTRANSFERASE APP"/>
    <property type="match status" value="1"/>
</dbReference>
<evidence type="ECO:0000256" key="8">
    <source>
        <dbReference type="ARBA" id="ARBA00023315"/>
    </source>
</evidence>
<reference evidence="12" key="1">
    <citation type="submission" date="2021-05" db="EMBL/GenBank/DDBJ databases">
        <title>The genome of the haptophyte Pavlova lutheri (Diacronema luteri, Pavlovales) - a model for lipid biosynthesis in eukaryotic algae.</title>
        <authorList>
            <person name="Hulatt C.J."/>
            <person name="Posewitz M.C."/>
        </authorList>
    </citation>
    <scope>NUCLEOTIDE SEQUENCE</scope>
    <source>
        <strain evidence="12">NIVA-4/92</strain>
    </source>
</reference>